<name>K1RQE9_9ZZZZ</name>
<sequence length="53" mass="6044">MADRMSEVKNADFVLLEFTTEDKEQISSVLKAYQNGSSPEIEFTRGLLYRGVE</sequence>
<accession>K1RQE9</accession>
<dbReference type="EMBL" id="AJWY01012107">
    <property type="protein sequence ID" value="EKC50882.1"/>
    <property type="molecule type" value="Genomic_DNA"/>
</dbReference>
<comment type="caution">
    <text evidence="1">The sequence shown here is derived from an EMBL/GenBank/DDBJ whole genome shotgun (WGS) entry which is preliminary data.</text>
</comment>
<dbReference type="AlphaFoldDB" id="K1RQE9"/>
<evidence type="ECO:0000313" key="1">
    <source>
        <dbReference type="EMBL" id="EKC50882.1"/>
    </source>
</evidence>
<reference evidence="1" key="1">
    <citation type="journal article" date="2013" name="Environ. Microbiol.">
        <title>Microbiota from the distal guts of lean and obese adolescents exhibit partial functional redundancy besides clear differences in community structure.</title>
        <authorList>
            <person name="Ferrer M."/>
            <person name="Ruiz A."/>
            <person name="Lanza F."/>
            <person name="Haange S.B."/>
            <person name="Oberbach A."/>
            <person name="Till H."/>
            <person name="Bargiela R."/>
            <person name="Campoy C."/>
            <person name="Segura M.T."/>
            <person name="Richter M."/>
            <person name="von Bergen M."/>
            <person name="Seifert J."/>
            <person name="Suarez A."/>
        </authorList>
    </citation>
    <scope>NUCLEOTIDE SEQUENCE</scope>
</reference>
<protein>
    <submittedName>
        <fullName evidence="1">Uncharacterized protein</fullName>
    </submittedName>
</protein>
<proteinExistence type="predicted"/>
<organism evidence="1">
    <name type="scientific">human gut metagenome</name>
    <dbReference type="NCBI Taxonomy" id="408170"/>
    <lineage>
        <taxon>unclassified sequences</taxon>
        <taxon>metagenomes</taxon>
        <taxon>organismal metagenomes</taxon>
    </lineage>
</organism>
<gene>
    <name evidence="1" type="ORF">LEA_17679</name>
</gene>